<evidence type="ECO:0000259" key="10">
    <source>
        <dbReference type="Pfam" id="PF00724"/>
    </source>
</evidence>
<evidence type="ECO:0000256" key="3">
    <source>
        <dbReference type="ARBA" id="ARBA00011048"/>
    </source>
</evidence>
<dbReference type="eggNOG" id="COG1902">
    <property type="taxonomic scope" value="Bacteria"/>
</dbReference>
<dbReference type="KEGG" id="nth:Nther_1022"/>
<gene>
    <name evidence="12" type="ordered locus">Nther_1022</name>
</gene>
<dbReference type="Gene3D" id="3.20.20.70">
    <property type="entry name" value="Aldolase class I"/>
    <property type="match status" value="1"/>
</dbReference>
<dbReference type="GO" id="GO:0051536">
    <property type="term" value="F:iron-sulfur cluster binding"/>
    <property type="evidence" value="ECO:0007669"/>
    <property type="project" value="UniProtKB-KW"/>
</dbReference>
<keyword evidence="5" id="KW-0288">FMN</keyword>
<evidence type="ECO:0000256" key="5">
    <source>
        <dbReference type="ARBA" id="ARBA00022643"/>
    </source>
</evidence>
<dbReference type="InterPro" id="IPR051793">
    <property type="entry name" value="NADH:flavin_oxidoreductase"/>
</dbReference>
<evidence type="ECO:0000256" key="7">
    <source>
        <dbReference type="ARBA" id="ARBA00023002"/>
    </source>
</evidence>
<keyword evidence="13" id="KW-1185">Reference proteome</keyword>
<dbReference type="InterPro" id="IPR013785">
    <property type="entry name" value="Aldolase_TIM"/>
</dbReference>
<dbReference type="HOGENOM" id="CLU_012153_1_2_9"/>
<dbReference type="PRINTS" id="PR00469">
    <property type="entry name" value="PNDRDTASEII"/>
</dbReference>
<comment type="similarity">
    <text evidence="3">In the N-terminal section; belongs to the NADH:flavin oxidoreductase/NADH oxidase family.</text>
</comment>
<keyword evidence="8" id="KW-0408">Iron</keyword>
<dbReference type="RefSeq" id="WP_012447483.1">
    <property type="nucleotide sequence ID" value="NC_010718.1"/>
</dbReference>
<accession>B2A0Y3</accession>
<dbReference type="CDD" id="cd02803">
    <property type="entry name" value="OYE_like_FMN_family"/>
    <property type="match status" value="1"/>
</dbReference>
<dbReference type="PANTHER" id="PTHR42917:SF2">
    <property type="entry name" value="2,4-DIENOYL-COA REDUCTASE [(2E)-ENOYL-COA-PRODUCING]"/>
    <property type="match status" value="1"/>
</dbReference>
<evidence type="ECO:0000259" key="11">
    <source>
        <dbReference type="Pfam" id="PF07992"/>
    </source>
</evidence>
<dbReference type="Gene3D" id="3.40.50.720">
    <property type="entry name" value="NAD(P)-binding Rossmann-like Domain"/>
    <property type="match status" value="1"/>
</dbReference>
<dbReference type="SUPFAM" id="SSF51905">
    <property type="entry name" value="FAD/NAD(P)-binding domain"/>
    <property type="match status" value="1"/>
</dbReference>
<evidence type="ECO:0000313" key="13">
    <source>
        <dbReference type="Proteomes" id="UP000001683"/>
    </source>
</evidence>
<organism evidence="12 13">
    <name type="scientific">Natranaerobius thermophilus (strain ATCC BAA-1301 / DSM 18059 / JW/NM-WN-LF)</name>
    <dbReference type="NCBI Taxonomy" id="457570"/>
    <lineage>
        <taxon>Bacteria</taxon>
        <taxon>Bacillati</taxon>
        <taxon>Bacillota</taxon>
        <taxon>Clostridia</taxon>
        <taxon>Natranaerobiales</taxon>
        <taxon>Natranaerobiaceae</taxon>
        <taxon>Natranaerobius</taxon>
    </lineage>
</organism>
<keyword evidence="6" id="KW-0479">Metal-binding</keyword>
<reference evidence="12 13" key="1">
    <citation type="submission" date="2008-04" db="EMBL/GenBank/DDBJ databases">
        <title>Complete sequence of chromosome of Natranaerobius thermophilus JW/NM-WN-LF.</title>
        <authorList>
            <consortium name="US DOE Joint Genome Institute"/>
            <person name="Copeland A."/>
            <person name="Lucas S."/>
            <person name="Lapidus A."/>
            <person name="Glavina del Rio T."/>
            <person name="Dalin E."/>
            <person name="Tice H."/>
            <person name="Bruce D."/>
            <person name="Goodwin L."/>
            <person name="Pitluck S."/>
            <person name="Chertkov O."/>
            <person name="Brettin T."/>
            <person name="Detter J.C."/>
            <person name="Han C."/>
            <person name="Kuske C.R."/>
            <person name="Schmutz J."/>
            <person name="Larimer F."/>
            <person name="Land M."/>
            <person name="Hauser L."/>
            <person name="Kyrpides N."/>
            <person name="Lykidis A."/>
            <person name="Mesbah N.M."/>
            <person name="Wiegel J."/>
        </authorList>
    </citation>
    <scope>NUCLEOTIDE SEQUENCE [LARGE SCALE GENOMIC DNA]</scope>
    <source>
        <strain evidence="13">ATCC BAA-1301 / DSM 18059 / JW/NM-WN-LF</strain>
    </source>
</reference>
<keyword evidence="4" id="KW-0285">Flavoprotein</keyword>
<dbReference type="Gene3D" id="3.50.50.60">
    <property type="entry name" value="FAD/NAD(P)-binding domain"/>
    <property type="match status" value="1"/>
</dbReference>
<evidence type="ECO:0000256" key="6">
    <source>
        <dbReference type="ARBA" id="ARBA00022723"/>
    </source>
</evidence>
<comment type="cofactor">
    <cofactor evidence="2">
        <name>[4Fe-4S] cluster</name>
        <dbReference type="ChEBI" id="CHEBI:49883"/>
    </cofactor>
</comment>
<keyword evidence="9" id="KW-0411">Iron-sulfur</keyword>
<feature type="domain" description="FAD/NAD(P)-binding" evidence="11">
    <location>
        <begin position="383"/>
        <end position="610"/>
    </location>
</feature>
<sequence length="645" mass="71485">MDKYSRLFEGVKIGDMKLRNRLVMSPMGTFNENYDGSISQEQIDYYEARAKGGVGMIIAEAQYVTNKTDPWIESMTAVGTDIQMKGWARMAEAVHAHGAKICLQLSCGLGRNAFPFDSRQMVSASAVPSFFFPDQLCRPLEKDEIKDIVESYRNAARMALVAEVDALEIHAHGGYIIDQFMTPIWNKRTDEYGGSFENRMRLVTEIYQAMRDEVGPNFPILIRMAADHDFEGGRTVEESIEIVKYLEKLGMDAFDIDLGCYEQKQWIVPSIYTGLGCMADAAAAIKKEVNVPVLNSGTHTPETAVETIENEKADFIMLGRPLIADPDWVNKLRLEGPEEIKPCLFCNEVCVGRLYQNRTISCAINPHAAFEKKYPMTKTELPKKVVVVGGGPGGMEAARIAAKKGHRVTLYEKSDKLGGQINAAATPPFKKRLQDLIDWQERQLNKFGVDIRLNHKITEESSELENVDQIIVAVGAKPLLPKIKGIDKENVVEVISAHQNPEFVKGDNIVVAGGGLSGCDFALEMAMEGKKVSIVEMLDELAATELMDNRNPLLFKLNEYNVEQLTGHKVIEFTDTGLTAEKADGTKVELKADTVVAAFGTQSESELAESIWKKYPTSRLIGDCVEVAQIGSAVRNGFFAGWSID</sequence>
<dbReference type="STRING" id="457570.Nther_1022"/>
<evidence type="ECO:0000256" key="9">
    <source>
        <dbReference type="ARBA" id="ARBA00023014"/>
    </source>
</evidence>
<keyword evidence="7" id="KW-0560">Oxidoreductase</keyword>
<name>B2A0Y3_NATTJ</name>
<dbReference type="InParanoid" id="B2A0Y3"/>
<dbReference type="InterPro" id="IPR001155">
    <property type="entry name" value="OxRdtase_FMN_N"/>
</dbReference>
<dbReference type="EMBL" id="CP001034">
    <property type="protein sequence ID" value="ACB84606.1"/>
    <property type="molecule type" value="Genomic_DNA"/>
</dbReference>
<dbReference type="eggNOG" id="COG0446">
    <property type="taxonomic scope" value="Bacteria"/>
</dbReference>
<dbReference type="Pfam" id="PF00724">
    <property type="entry name" value="Oxidored_FMN"/>
    <property type="match status" value="1"/>
</dbReference>
<dbReference type="Proteomes" id="UP000001683">
    <property type="component" value="Chromosome"/>
</dbReference>
<comment type="cofactor">
    <cofactor evidence="1">
        <name>FMN</name>
        <dbReference type="ChEBI" id="CHEBI:58210"/>
    </cofactor>
</comment>
<evidence type="ECO:0000256" key="8">
    <source>
        <dbReference type="ARBA" id="ARBA00023004"/>
    </source>
</evidence>
<evidence type="ECO:0000256" key="2">
    <source>
        <dbReference type="ARBA" id="ARBA00001966"/>
    </source>
</evidence>
<dbReference type="GO" id="GO:0010181">
    <property type="term" value="F:FMN binding"/>
    <property type="evidence" value="ECO:0007669"/>
    <property type="project" value="InterPro"/>
</dbReference>
<reference evidence="12 13" key="2">
    <citation type="journal article" date="2011" name="J. Bacteriol.">
        <title>Complete genome sequence of the anaerobic, halophilic alkalithermophile Natranaerobius thermophilus JW/NM-WN-LF.</title>
        <authorList>
            <person name="Zhao B."/>
            <person name="Mesbah N.M."/>
            <person name="Dalin E."/>
            <person name="Goodwin L."/>
            <person name="Nolan M."/>
            <person name="Pitluck S."/>
            <person name="Chertkov O."/>
            <person name="Brettin T.S."/>
            <person name="Han J."/>
            <person name="Larimer F.W."/>
            <person name="Land M.L."/>
            <person name="Hauser L."/>
            <person name="Kyrpides N."/>
            <person name="Wiegel J."/>
        </authorList>
    </citation>
    <scope>NUCLEOTIDE SEQUENCE [LARGE SCALE GENOMIC DNA]</scope>
    <source>
        <strain evidence="13">ATCC BAA-1301 / DSM 18059 / JW/NM-WN-LF</strain>
    </source>
</reference>
<dbReference type="PANTHER" id="PTHR42917">
    <property type="entry name" value="2,4-DIENOYL-COA REDUCTASE"/>
    <property type="match status" value="1"/>
</dbReference>
<dbReference type="SUPFAM" id="SSF51395">
    <property type="entry name" value="FMN-linked oxidoreductases"/>
    <property type="match status" value="1"/>
</dbReference>
<evidence type="ECO:0000256" key="4">
    <source>
        <dbReference type="ARBA" id="ARBA00022630"/>
    </source>
</evidence>
<evidence type="ECO:0000256" key="1">
    <source>
        <dbReference type="ARBA" id="ARBA00001917"/>
    </source>
</evidence>
<dbReference type="AlphaFoldDB" id="B2A0Y3"/>
<proteinExistence type="inferred from homology"/>
<dbReference type="GO" id="GO:0046872">
    <property type="term" value="F:metal ion binding"/>
    <property type="evidence" value="ECO:0007669"/>
    <property type="project" value="UniProtKB-KW"/>
</dbReference>
<dbReference type="PRINTS" id="PR00368">
    <property type="entry name" value="FADPNR"/>
</dbReference>
<dbReference type="InterPro" id="IPR036188">
    <property type="entry name" value="FAD/NAD-bd_sf"/>
</dbReference>
<protein>
    <submittedName>
        <fullName evidence="12">NADH:flavin oxidoreductase/NADH oxidase</fullName>
    </submittedName>
</protein>
<dbReference type="InterPro" id="IPR023753">
    <property type="entry name" value="FAD/NAD-binding_dom"/>
</dbReference>
<dbReference type="Pfam" id="PF07992">
    <property type="entry name" value="Pyr_redox_2"/>
    <property type="match status" value="1"/>
</dbReference>
<dbReference type="GO" id="GO:0016491">
    <property type="term" value="F:oxidoreductase activity"/>
    <property type="evidence" value="ECO:0007669"/>
    <property type="project" value="UniProtKB-KW"/>
</dbReference>
<feature type="domain" description="NADH:flavin oxidoreductase/NADH oxidase N-terminal" evidence="10">
    <location>
        <begin position="7"/>
        <end position="333"/>
    </location>
</feature>
<evidence type="ECO:0000313" key="12">
    <source>
        <dbReference type="EMBL" id="ACB84606.1"/>
    </source>
</evidence>